<dbReference type="AlphaFoldDB" id="A0AAV6PE69"/>
<sequence>EPKQAHLLHTSVCRACSSTSTGGGQINSEEKQHRIHRLAVVWFQERKMLNKH</sequence>
<evidence type="ECO:0000313" key="1">
    <source>
        <dbReference type="EMBL" id="KAG7454225.1"/>
    </source>
</evidence>
<name>A0AAV6PE69_SOLSE</name>
<accession>A0AAV6PE69</accession>
<organism evidence="1 2">
    <name type="scientific">Solea senegalensis</name>
    <name type="common">Senegalese sole</name>
    <dbReference type="NCBI Taxonomy" id="28829"/>
    <lineage>
        <taxon>Eukaryota</taxon>
        <taxon>Metazoa</taxon>
        <taxon>Chordata</taxon>
        <taxon>Craniata</taxon>
        <taxon>Vertebrata</taxon>
        <taxon>Euteleostomi</taxon>
        <taxon>Actinopterygii</taxon>
        <taxon>Neopterygii</taxon>
        <taxon>Teleostei</taxon>
        <taxon>Neoteleostei</taxon>
        <taxon>Acanthomorphata</taxon>
        <taxon>Carangaria</taxon>
        <taxon>Pleuronectiformes</taxon>
        <taxon>Pleuronectoidei</taxon>
        <taxon>Soleidae</taxon>
        <taxon>Solea</taxon>
    </lineage>
</organism>
<keyword evidence="2" id="KW-1185">Reference proteome</keyword>
<comment type="caution">
    <text evidence="1">The sequence shown here is derived from an EMBL/GenBank/DDBJ whole genome shotgun (WGS) entry which is preliminary data.</text>
</comment>
<protein>
    <submittedName>
        <fullName evidence="1">Uncharacterized protein</fullName>
    </submittedName>
</protein>
<gene>
    <name evidence="1" type="ORF">JOB18_016626</name>
</gene>
<feature type="non-terminal residue" evidence="1">
    <location>
        <position position="52"/>
    </location>
</feature>
<evidence type="ECO:0000313" key="2">
    <source>
        <dbReference type="Proteomes" id="UP000693946"/>
    </source>
</evidence>
<feature type="non-terminal residue" evidence="1">
    <location>
        <position position="1"/>
    </location>
</feature>
<dbReference type="Proteomes" id="UP000693946">
    <property type="component" value="Unassembled WGS sequence"/>
</dbReference>
<reference evidence="1 2" key="1">
    <citation type="journal article" date="2021" name="Sci. Rep.">
        <title>Chromosome anchoring in Senegalese sole (Solea senegalensis) reveals sex-associated markers and genome rearrangements in flatfish.</title>
        <authorList>
            <person name="Guerrero-Cozar I."/>
            <person name="Gomez-Garrido J."/>
            <person name="Berbel C."/>
            <person name="Martinez-Blanch J.F."/>
            <person name="Alioto T."/>
            <person name="Claros M.G."/>
            <person name="Gagnaire P.A."/>
            <person name="Manchado M."/>
        </authorList>
    </citation>
    <scope>NUCLEOTIDE SEQUENCE [LARGE SCALE GENOMIC DNA]</scope>
    <source>
        <strain evidence="1">Sse05_10M</strain>
    </source>
</reference>
<dbReference type="EMBL" id="JAGKHQ010001613">
    <property type="protein sequence ID" value="KAG7454225.1"/>
    <property type="molecule type" value="Genomic_DNA"/>
</dbReference>
<proteinExistence type="predicted"/>